<dbReference type="PANTHER" id="PTHR21107">
    <property type="entry name" value="CYTOCHROME C OXIDASE ASSEMBLY PROTEIN COX19"/>
    <property type="match status" value="1"/>
</dbReference>
<proteinExistence type="inferred from homology"/>
<keyword evidence="2" id="KW-0963">Cytoplasm</keyword>
<dbReference type="GO" id="GO:0005758">
    <property type="term" value="C:mitochondrial intermembrane space"/>
    <property type="evidence" value="ECO:0007669"/>
    <property type="project" value="TreeGrafter"/>
</dbReference>
<keyword evidence="3" id="KW-1015">Disulfide bond</keyword>
<dbReference type="PROSITE" id="PS51808">
    <property type="entry name" value="CHCH"/>
    <property type="match status" value="1"/>
</dbReference>
<evidence type="ECO:0000256" key="4">
    <source>
        <dbReference type="ARBA" id="ARBA00038223"/>
    </source>
</evidence>
<sequence>MANIGGKKIFIPKPPDKGSFPLDHESECKAVMIEYLKCLNDHNCDNSSCRPLAKDYLKCRMDKELMAKEDFKVLGFKDNSDMNSSDNQKKH</sequence>
<organism evidence="6">
    <name type="scientific">Oppiella nova</name>
    <dbReference type="NCBI Taxonomy" id="334625"/>
    <lineage>
        <taxon>Eukaryota</taxon>
        <taxon>Metazoa</taxon>
        <taxon>Ecdysozoa</taxon>
        <taxon>Arthropoda</taxon>
        <taxon>Chelicerata</taxon>
        <taxon>Arachnida</taxon>
        <taxon>Acari</taxon>
        <taxon>Acariformes</taxon>
        <taxon>Sarcoptiformes</taxon>
        <taxon>Oribatida</taxon>
        <taxon>Brachypylina</taxon>
        <taxon>Oppioidea</taxon>
        <taxon>Oppiidae</taxon>
        <taxon>Oppiella</taxon>
    </lineage>
</organism>
<dbReference type="InterPro" id="IPR051383">
    <property type="entry name" value="COX19"/>
</dbReference>
<evidence type="ECO:0000256" key="2">
    <source>
        <dbReference type="ARBA" id="ARBA00022490"/>
    </source>
</evidence>
<dbReference type="GO" id="GO:0033617">
    <property type="term" value="P:mitochondrial respiratory chain complex IV assembly"/>
    <property type="evidence" value="ECO:0007669"/>
    <property type="project" value="TreeGrafter"/>
</dbReference>
<evidence type="ECO:0000256" key="1">
    <source>
        <dbReference type="ARBA" id="ARBA00004496"/>
    </source>
</evidence>
<feature type="domain" description="CHCH" evidence="5">
    <location>
        <begin position="28"/>
        <end position="61"/>
    </location>
</feature>
<keyword evidence="7" id="KW-1185">Reference proteome</keyword>
<accession>A0A7R9LDW4</accession>
<evidence type="ECO:0000313" key="7">
    <source>
        <dbReference type="Proteomes" id="UP000728032"/>
    </source>
</evidence>
<dbReference type="EMBL" id="OC915322">
    <property type="protein sequence ID" value="CAD7639874.1"/>
    <property type="molecule type" value="Genomic_DNA"/>
</dbReference>
<dbReference type="AlphaFoldDB" id="A0A7R9LDW4"/>
<evidence type="ECO:0000259" key="5">
    <source>
        <dbReference type="Pfam" id="PF06747"/>
    </source>
</evidence>
<reference evidence="6" key="1">
    <citation type="submission" date="2020-11" db="EMBL/GenBank/DDBJ databases">
        <authorList>
            <person name="Tran Van P."/>
        </authorList>
    </citation>
    <scope>NUCLEOTIDE SEQUENCE</scope>
</reference>
<gene>
    <name evidence="6" type="ORF">ONB1V03_LOCUS2264</name>
</gene>
<protein>
    <recommendedName>
        <fullName evidence="5">CHCH domain-containing protein</fullName>
    </recommendedName>
</protein>
<evidence type="ECO:0000313" key="6">
    <source>
        <dbReference type="EMBL" id="CAD7639874.1"/>
    </source>
</evidence>
<dbReference type="InterPro" id="IPR010625">
    <property type="entry name" value="CHCH"/>
</dbReference>
<comment type="similarity">
    <text evidence="4">Belongs to the COX19 family.</text>
</comment>
<dbReference type="EMBL" id="CAJPVJ010000497">
    <property type="protein sequence ID" value="CAG2162672.1"/>
    <property type="molecule type" value="Genomic_DNA"/>
</dbReference>
<dbReference type="PANTHER" id="PTHR21107:SF2">
    <property type="entry name" value="CYTOCHROME C OXIDASE ASSEMBLY PROTEIN COX19"/>
    <property type="match status" value="1"/>
</dbReference>
<dbReference type="OrthoDB" id="268594at2759"/>
<dbReference type="Proteomes" id="UP000728032">
    <property type="component" value="Unassembled WGS sequence"/>
</dbReference>
<evidence type="ECO:0000256" key="3">
    <source>
        <dbReference type="ARBA" id="ARBA00023157"/>
    </source>
</evidence>
<dbReference type="Pfam" id="PF06747">
    <property type="entry name" value="CHCH"/>
    <property type="match status" value="1"/>
</dbReference>
<name>A0A7R9LDW4_9ACAR</name>
<comment type="subcellular location">
    <subcellularLocation>
        <location evidence="1">Cytoplasm</location>
    </subcellularLocation>
</comment>